<accession>D2QZ83</accession>
<dbReference type="EMBL" id="CP001848">
    <property type="protein sequence ID" value="ADB18275.1"/>
    <property type="molecule type" value="Genomic_DNA"/>
</dbReference>
<dbReference type="OrthoDB" id="9788148at2"/>
<dbReference type="InterPro" id="IPR050664">
    <property type="entry name" value="Octanoyltrans_LipM/LipL"/>
</dbReference>
<dbReference type="Proteomes" id="UP000001887">
    <property type="component" value="Chromosome"/>
</dbReference>
<proteinExistence type="predicted"/>
<dbReference type="HOGENOM" id="CLU_098639_0_0_0"/>
<dbReference type="InterPro" id="IPR045864">
    <property type="entry name" value="aa-tRNA-synth_II/BPL/LPL"/>
</dbReference>
<dbReference type="Pfam" id="PF21948">
    <property type="entry name" value="LplA-B_cat"/>
    <property type="match status" value="1"/>
</dbReference>
<evidence type="ECO:0000259" key="1">
    <source>
        <dbReference type="PROSITE" id="PS51733"/>
    </source>
</evidence>
<dbReference type="GO" id="GO:0016874">
    <property type="term" value="F:ligase activity"/>
    <property type="evidence" value="ECO:0007669"/>
    <property type="project" value="UniProtKB-KW"/>
</dbReference>
<sequence>MKLLRWSPVDPRVSLAVDDALLEMAERGEAEEMLRIWEFSEPVVVLGRSCEAAREVRLDLCRHKKIPVLRRVSGGGTIVGGPGCLMYSVLLSIERRPQLRHLDLAHQTVLTRLAVALRAAAGLDAAIVGTSDIALPAFGEESVLRKVSGNSLRVKRDWLLYHGTLLIDFELALVSELLLPPPREPEYRAARDHQQFVTNLQIDRIALEHALVHAFGAAGESARPSESELDQLVRDRYGNDAWNFSR</sequence>
<keyword evidence="3" id="KW-1185">Reference proteome</keyword>
<dbReference type="Gene3D" id="3.30.930.10">
    <property type="entry name" value="Bira Bifunctional Protein, Domain 2"/>
    <property type="match status" value="1"/>
</dbReference>
<dbReference type="PROSITE" id="PS51733">
    <property type="entry name" value="BPL_LPL_CATALYTIC"/>
    <property type="match status" value="1"/>
</dbReference>
<gene>
    <name evidence="2" type="ordered locus">Psta_3614</name>
</gene>
<dbReference type="eggNOG" id="COG0095">
    <property type="taxonomic scope" value="Bacteria"/>
</dbReference>
<name>D2QZ83_PIRSD</name>
<feature type="domain" description="BPL/LPL catalytic" evidence="1">
    <location>
        <begin position="28"/>
        <end position="223"/>
    </location>
</feature>
<reference evidence="2 3" key="1">
    <citation type="journal article" date="2009" name="Stand. Genomic Sci.">
        <title>Complete genome sequence of Pirellula staleyi type strain (ATCC 27377).</title>
        <authorList>
            <person name="Clum A."/>
            <person name="Tindall B.J."/>
            <person name="Sikorski J."/>
            <person name="Ivanova N."/>
            <person name="Mavrommatis K."/>
            <person name="Lucas S."/>
            <person name="Glavina del Rio T."/>
            <person name="Nolan M."/>
            <person name="Chen F."/>
            <person name="Tice H."/>
            <person name="Pitluck S."/>
            <person name="Cheng J.F."/>
            <person name="Chertkov O."/>
            <person name="Brettin T."/>
            <person name="Han C."/>
            <person name="Detter J.C."/>
            <person name="Kuske C."/>
            <person name="Bruce D."/>
            <person name="Goodwin L."/>
            <person name="Ovchinikova G."/>
            <person name="Pati A."/>
            <person name="Mikhailova N."/>
            <person name="Chen A."/>
            <person name="Palaniappan K."/>
            <person name="Land M."/>
            <person name="Hauser L."/>
            <person name="Chang Y.J."/>
            <person name="Jeffries C.D."/>
            <person name="Chain P."/>
            <person name="Rohde M."/>
            <person name="Goker M."/>
            <person name="Bristow J."/>
            <person name="Eisen J.A."/>
            <person name="Markowitz V."/>
            <person name="Hugenholtz P."/>
            <person name="Kyrpides N.C."/>
            <person name="Klenk H.P."/>
            <person name="Lapidus A."/>
        </authorList>
    </citation>
    <scope>NUCLEOTIDE SEQUENCE [LARGE SCALE GENOMIC DNA]</scope>
    <source>
        <strain evidence="3">ATCC 27377 / DSM 6068 / ICPB 4128</strain>
    </source>
</reference>
<dbReference type="STRING" id="530564.Psta_3614"/>
<evidence type="ECO:0000313" key="3">
    <source>
        <dbReference type="Proteomes" id="UP000001887"/>
    </source>
</evidence>
<dbReference type="KEGG" id="psl:Psta_3614"/>
<dbReference type="PANTHER" id="PTHR43679">
    <property type="entry name" value="OCTANOYLTRANSFERASE LIPM-RELATED"/>
    <property type="match status" value="1"/>
</dbReference>
<dbReference type="InterPro" id="IPR004143">
    <property type="entry name" value="BPL_LPL_catalytic"/>
</dbReference>
<dbReference type="AlphaFoldDB" id="D2QZ83"/>
<protein>
    <submittedName>
        <fullName evidence="2">Biotin/lipoate A/B protein ligase</fullName>
    </submittedName>
</protein>
<keyword evidence="2" id="KW-0436">Ligase</keyword>
<dbReference type="PANTHER" id="PTHR43679:SF2">
    <property type="entry name" value="OCTANOYL-[GCVH]:PROTEIN N-OCTANOYLTRANSFERASE"/>
    <property type="match status" value="1"/>
</dbReference>
<dbReference type="SUPFAM" id="SSF55681">
    <property type="entry name" value="Class II aaRS and biotin synthetases"/>
    <property type="match status" value="1"/>
</dbReference>
<evidence type="ECO:0000313" key="2">
    <source>
        <dbReference type="EMBL" id="ADB18275.1"/>
    </source>
</evidence>
<organism evidence="2 3">
    <name type="scientific">Pirellula staleyi (strain ATCC 27377 / DSM 6068 / ICPB 4128)</name>
    <name type="common">Pirella staleyi</name>
    <dbReference type="NCBI Taxonomy" id="530564"/>
    <lineage>
        <taxon>Bacteria</taxon>
        <taxon>Pseudomonadati</taxon>
        <taxon>Planctomycetota</taxon>
        <taxon>Planctomycetia</taxon>
        <taxon>Pirellulales</taxon>
        <taxon>Pirellulaceae</taxon>
        <taxon>Pirellula</taxon>
    </lineage>
</organism>
<dbReference type="UniPathway" id="UPA00537">
    <property type="reaction ID" value="UER00595"/>
</dbReference>